<dbReference type="FunFam" id="1.20.5.170:FF:000020">
    <property type="entry name" value="BZIP transcription factor"/>
    <property type="match status" value="1"/>
</dbReference>
<protein>
    <submittedName>
        <fullName evidence="8">Ocs element-binding factor 1</fullName>
        <ecNumber evidence="8">2.7.11.24</ecNumber>
    </submittedName>
</protein>
<keyword evidence="5" id="KW-0539">Nucleus</keyword>
<evidence type="ECO:0000256" key="3">
    <source>
        <dbReference type="ARBA" id="ARBA00023125"/>
    </source>
</evidence>
<accession>A0A2I0AJU9</accession>
<keyword evidence="2" id="KW-0805">Transcription regulation</keyword>
<keyword evidence="4" id="KW-0804">Transcription</keyword>
<evidence type="ECO:0000313" key="8">
    <source>
        <dbReference type="EMBL" id="PKA55818.1"/>
    </source>
</evidence>
<dbReference type="Gene3D" id="1.20.5.170">
    <property type="match status" value="1"/>
</dbReference>
<organism evidence="8 9">
    <name type="scientific">Apostasia shenzhenica</name>
    <dbReference type="NCBI Taxonomy" id="1088818"/>
    <lineage>
        <taxon>Eukaryota</taxon>
        <taxon>Viridiplantae</taxon>
        <taxon>Streptophyta</taxon>
        <taxon>Embryophyta</taxon>
        <taxon>Tracheophyta</taxon>
        <taxon>Spermatophyta</taxon>
        <taxon>Magnoliopsida</taxon>
        <taxon>Liliopsida</taxon>
        <taxon>Asparagales</taxon>
        <taxon>Orchidaceae</taxon>
        <taxon>Apostasioideae</taxon>
        <taxon>Apostasia</taxon>
    </lineage>
</organism>
<proteinExistence type="predicted"/>
<dbReference type="PANTHER" id="PTHR45764:SF38">
    <property type="entry name" value="BZIP TRANSCRIPTION FACTOR 44"/>
    <property type="match status" value="1"/>
</dbReference>
<gene>
    <name evidence="8" type="primary">OBF1</name>
    <name evidence="8" type="ORF">AXF42_Ash012110</name>
</gene>
<name>A0A2I0AJU9_9ASPA</name>
<dbReference type="GO" id="GO:0045893">
    <property type="term" value="P:positive regulation of DNA-templated transcription"/>
    <property type="evidence" value="ECO:0007669"/>
    <property type="project" value="TreeGrafter"/>
</dbReference>
<dbReference type="PROSITE" id="PS50217">
    <property type="entry name" value="BZIP"/>
    <property type="match status" value="1"/>
</dbReference>
<dbReference type="AlphaFoldDB" id="A0A2I0AJU9"/>
<reference evidence="8 9" key="1">
    <citation type="journal article" date="2017" name="Nature">
        <title>The Apostasia genome and the evolution of orchids.</title>
        <authorList>
            <person name="Zhang G.Q."/>
            <person name="Liu K.W."/>
            <person name="Li Z."/>
            <person name="Lohaus R."/>
            <person name="Hsiao Y.Y."/>
            <person name="Niu S.C."/>
            <person name="Wang J.Y."/>
            <person name="Lin Y.C."/>
            <person name="Xu Q."/>
            <person name="Chen L.J."/>
            <person name="Yoshida K."/>
            <person name="Fujiwara S."/>
            <person name="Wang Z.W."/>
            <person name="Zhang Y.Q."/>
            <person name="Mitsuda N."/>
            <person name="Wang M."/>
            <person name="Liu G.H."/>
            <person name="Pecoraro L."/>
            <person name="Huang H.X."/>
            <person name="Xiao X.J."/>
            <person name="Lin M."/>
            <person name="Wu X.Y."/>
            <person name="Wu W.L."/>
            <person name="Chen Y.Y."/>
            <person name="Chang S.B."/>
            <person name="Sakamoto S."/>
            <person name="Ohme-Takagi M."/>
            <person name="Yagi M."/>
            <person name="Zeng S.J."/>
            <person name="Shen C.Y."/>
            <person name="Yeh C.M."/>
            <person name="Luo Y.B."/>
            <person name="Tsai W.C."/>
            <person name="Van de Peer Y."/>
            <person name="Liu Z.J."/>
        </authorList>
    </citation>
    <scope>NUCLEOTIDE SEQUENCE [LARGE SCALE GENOMIC DNA]</scope>
    <source>
        <strain evidence="9">cv. Shenzhen</strain>
        <tissue evidence="8">Stem</tissue>
    </source>
</reference>
<keyword evidence="9" id="KW-1185">Reference proteome</keyword>
<feature type="domain" description="BZIP" evidence="7">
    <location>
        <begin position="21"/>
        <end position="84"/>
    </location>
</feature>
<dbReference type="GO" id="GO:0005634">
    <property type="term" value="C:nucleus"/>
    <property type="evidence" value="ECO:0007669"/>
    <property type="project" value="UniProtKB-SubCell"/>
</dbReference>
<dbReference type="Pfam" id="PF00170">
    <property type="entry name" value="bZIP_1"/>
    <property type="match status" value="1"/>
</dbReference>
<evidence type="ECO:0000256" key="1">
    <source>
        <dbReference type="ARBA" id="ARBA00004123"/>
    </source>
</evidence>
<sequence length="143" mass="16916">MSPKPARQFSSSEEDSRPGIDERKRKRMESNRESARRSRMRKQQRLDDLLHEVARLKNENSQIEMQISMFTQQYLKVESNNSILRTQVMELTDRLRYLNSVLRFIEQLSGMSMEIQEIPDPLLKPWQLPCQTHPIIASANMLQ</sequence>
<keyword evidence="3" id="KW-0238">DNA-binding</keyword>
<dbReference type="OrthoDB" id="551672at2759"/>
<evidence type="ECO:0000313" key="9">
    <source>
        <dbReference type="Proteomes" id="UP000236161"/>
    </source>
</evidence>
<dbReference type="EMBL" id="KZ451978">
    <property type="protein sequence ID" value="PKA55818.1"/>
    <property type="molecule type" value="Genomic_DNA"/>
</dbReference>
<dbReference type="InterPro" id="IPR004827">
    <property type="entry name" value="bZIP"/>
</dbReference>
<evidence type="ECO:0000256" key="4">
    <source>
        <dbReference type="ARBA" id="ARBA00023163"/>
    </source>
</evidence>
<dbReference type="GO" id="GO:0000976">
    <property type="term" value="F:transcription cis-regulatory region binding"/>
    <property type="evidence" value="ECO:0007669"/>
    <property type="project" value="TreeGrafter"/>
</dbReference>
<evidence type="ECO:0000256" key="5">
    <source>
        <dbReference type="ARBA" id="ARBA00023242"/>
    </source>
</evidence>
<feature type="compositionally biased region" description="Basic and acidic residues" evidence="6">
    <location>
        <begin position="14"/>
        <end position="36"/>
    </location>
</feature>
<dbReference type="Proteomes" id="UP000236161">
    <property type="component" value="Unassembled WGS sequence"/>
</dbReference>
<dbReference type="InterPro" id="IPR046347">
    <property type="entry name" value="bZIP_sf"/>
</dbReference>
<dbReference type="SMART" id="SM00338">
    <property type="entry name" value="BRLZ"/>
    <property type="match status" value="1"/>
</dbReference>
<evidence type="ECO:0000256" key="2">
    <source>
        <dbReference type="ARBA" id="ARBA00023015"/>
    </source>
</evidence>
<dbReference type="PANTHER" id="PTHR45764">
    <property type="entry name" value="BZIP TRANSCRIPTION FACTOR 44"/>
    <property type="match status" value="1"/>
</dbReference>
<evidence type="ECO:0000259" key="7">
    <source>
        <dbReference type="PROSITE" id="PS50217"/>
    </source>
</evidence>
<feature type="region of interest" description="Disordered" evidence="6">
    <location>
        <begin position="1"/>
        <end position="44"/>
    </location>
</feature>
<dbReference type="GO" id="GO:0004707">
    <property type="term" value="F:MAP kinase activity"/>
    <property type="evidence" value="ECO:0007669"/>
    <property type="project" value="UniProtKB-EC"/>
</dbReference>
<evidence type="ECO:0000256" key="6">
    <source>
        <dbReference type="SAM" id="MobiDB-lite"/>
    </source>
</evidence>
<dbReference type="GO" id="GO:0046982">
    <property type="term" value="F:protein heterodimerization activity"/>
    <property type="evidence" value="ECO:0007669"/>
    <property type="project" value="UniProtKB-ARBA"/>
</dbReference>
<dbReference type="InterPro" id="IPR045314">
    <property type="entry name" value="bZIP_plant_GBF1"/>
</dbReference>
<keyword evidence="8" id="KW-0808">Transferase</keyword>
<dbReference type="GO" id="GO:0003700">
    <property type="term" value="F:DNA-binding transcription factor activity"/>
    <property type="evidence" value="ECO:0007669"/>
    <property type="project" value="InterPro"/>
</dbReference>
<dbReference type="STRING" id="1088818.A0A2I0AJU9"/>
<comment type="subcellular location">
    <subcellularLocation>
        <location evidence="1">Nucleus</location>
    </subcellularLocation>
</comment>
<dbReference type="SUPFAM" id="SSF57959">
    <property type="entry name" value="Leucine zipper domain"/>
    <property type="match status" value="1"/>
</dbReference>
<dbReference type="PROSITE" id="PS00036">
    <property type="entry name" value="BZIP_BASIC"/>
    <property type="match status" value="1"/>
</dbReference>
<dbReference type="EC" id="2.7.11.24" evidence="8"/>
<dbReference type="CDD" id="cd14702">
    <property type="entry name" value="bZIP_plant_GBF1"/>
    <property type="match status" value="1"/>
</dbReference>